<dbReference type="InterPro" id="IPR051059">
    <property type="entry name" value="VerF-like"/>
</dbReference>
<keyword evidence="2" id="KW-0479">Metal-binding</keyword>
<dbReference type="InterPro" id="IPR007219">
    <property type="entry name" value="XnlR_reg_dom"/>
</dbReference>
<dbReference type="RefSeq" id="XP_018141348.1">
    <property type="nucleotide sequence ID" value="XM_018284586.1"/>
</dbReference>
<feature type="compositionally biased region" description="Polar residues" evidence="7">
    <location>
        <begin position="162"/>
        <end position="193"/>
    </location>
</feature>
<dbReference type="Proteomes" id="UP000078397">
    <property type="component" value="Unassembled WGS sequence"/>
</dbReference>
<name>A0A179FET1_METCM</name>
<organism evidence="9 10">
    <name type="scientific">Pochonia chlamydosporia 170</name>
    <dbReference type="NCBI Taxonomy" id="1380566"/>
    <lineage>
        <taxon>Eukaryota</taxon>
        <taxon>Fungi</taxon>
        <taxon>Dikarya</taxon>
        <taxon>Ascomycota</taxon>
        <taxon>Pezizomycotina</taxon>
        <taxon>Sordariomycetes</taxon>
        <taxon>Hypocreomycetidae</taxon>
        <taxon>Hypocreales</taxon>
        <taxon>Clavicipitaceae</taxon>
        <taxon>Pochonia</taxon>
    </lineage>
</organism>
<dbReference type="GO" id="GO:0005634">
    <property type="term" value="C:nucleus"/>
    <property type="evidence" value="ECO:0007669"/>
    <property type="project" value="UniProtKB-SubCell"/>
</dbReference>
<evidence type="ECO:0000256" key="2">
    <source>
        <dbReference type="ARBA" id="ARBA00022723"/>
    </source>
</evidence>
<dbReference type="OrthoDB" id="654211at2759"/>
<evidence type="ECO:0000256" key="3">
    <source>
        <dbReference type="ARBA" id="ARBA00022737"/>
    </source>
</evidence>
<dbReference type="GO" id="GO:0008270">
    <property type="term" value="F:zinc ion binding"/>
    <property type="evidence" value="ECO:0007669"/>
    <property type="project" value="UniProtKB-KW"/>
</dbReference>
<feature type="region of interest" description="Disordered" evidence="7">
    <location>
        <begin position="161"/>
        <end position="216"/>
    </location>
</feature>
<feature type="compositionally biased region" description="Basic and acidic residues" evidence="7">
    <location>
        <begin position="197"/>
        <end position="208"/>
    </location>
</feature>
<reference evidence="9 10" key="1">
    <citation type="journal article" date="2016" name="PLoS Pathog.">
        <title>Biosynthesis of antibiotic leucinostatins in bio-control fungus Purpureocillium lilacinum and their inhibition on phytophthora revealed by genome mining.</title>
        <authorList>
            <person name="Wang G."/>
            <person name="Liu Z."/>
            <person name="Lin R."/>
            <person name="Li E."/>
            <person name="Mao Z."/>
            <person name="Ling J."/>
            <person name="Yang Y."/>
            <person name="Yin W.B."/>
            <person name="Xie B."/>
        </authorList>
    </citation>
    <scope>NUCLEOTIDE SEQUENCE [LARGE SCALE GENOMIC DNA]</scope>
    <source>
        <strain evidence="9">170</strain>
    </source>
</reference>
<dbReference type="Pfam" id="PF04082">
    <property type="entry name" value="Fungal_trans"/>
    <property type="match status" value="1"/>
</dbReference>
<accession>A0A179FET1</accession>
<dbReference type="GO" id="GO:0000785">
    <property type="term" value="C:chromatin"/>
    <property type="evidence" value="ECO:0007669"/>
    <property type="project" value="TreeGrafter"/>
</dbReference>
<keyword evidence="10" id="KW-1185">Reference proteome</keyword>
<evidence type="ECO:0000313" key="9">
    <source>
        <dbReference type="EMBL" id="OAQ64034.1"/>
    </source>
</evidence>
<dbReference type="EMBL" id="LSBJ02000005">
    <property type="protein sequence ID" value="OAQ64034.1"/>
    <property type="molecule type" value="Genomic_DNA"/>
</dbReference>
<evidence type="ECO:0000256" key="6">
    <source>
        <dbReference type="ARBA" id="ARBA00023242"/>
    </source>
</evidence>
<feature type="region of interest" description="Disordered" evidence="7">
    <location>
        <begin position="1"/>
        <end position="23"/>
    </location>
</feature>
<dbReference type="CDD" id="cd12148">
    <property type="entry name" value="fungal_TF_MHR"/>
    <property type="match status" value="1"/>
</dbReference>
<evidence type="ECO:0000313" key="10">
    <source>
        <dbReference type="Proteomes" id="UP000078397"/>
    </source>
</evidence>
<dbReference type="GO" id="GO:0000981">
    <property type="term" value="F:DNA-binding transcription factor activity, RNA polymerase II-specific"/>
    <property type="evidence" value="ECO:0007669"/>
    <property type="project" value="InterPro"/>
</dbReference>
<keyword evidence="3" id="KW-0677">Repeat</keyword>
<dbReference type="GO" id="GO:0006351">
    <property type="term" value="P:DNA-templated transcription"/>
    <property type="evidence" value="ECO:0007669"/>
    <property type="project" value="InterPro"/>
</dbReference>
<gene>
    <name evidence="9" type="ORF">VFPPC_05380</name>
</gene>
<keyword evidence="5" id="KW-0862">Zinc</keyword>
<proteinExistence type="predicted"/>
<keyword evidence="6" id="KW-0539">Nucleus</keyword>
<sequence>MAPAEISPSASNTSQDQPLSFSSSFQLDGSFPLTSVNANAAAAADTGQDMRPRNLSSTEYSQKQLMGKFSVHDGTMNAQQHNADQVPGEYMLSPRPSQALDMGMEPSVDVDCNFMQPQAFDIDFLPNETDMISDYLMGVFPQMDYQDAMMHDLSDSYGGGTDSLTGAARSSNHADSPALVQSTGPSNQSQASVDQPRAIETERDEITASRRVSTKTGGSLDAIDDIVPTNPWAISSAAYEKLTLIVSMHEHVLPKPFILPSRQRLSTFVASWIRGFHPHLPFIHLPTTNLDSMSPMLLLTLAATGSFYGFEHTYGYAMYFIAKSVINEELEERRRLSTLQMLQAFPPYAELRTNSSQRPASHYSASSTPVDTELLQALLVLVLTMSWLDGPLAQDALAISSQLTALTREALRGQPAETVKHNWVDWAREEERRRTILSAYFVLNIQTICFNVPPQIANSEINLALPCSEAEFKAPNSESWRHLQQKHRLLQPQFQHCLKQILSGKPLANQESVTEFGNYMLVQALLMHIYFERQAASGLLDSPSNFSTDTITLYDTALGAWQSCWDTAIESALDPSTSPHGPLAFNSTAILRLAHIHLGAAVQSQTALLTRDPRMIAQAFEPQQNPIPLRSSHLDQAVLHAICALRIPVRVGIAFVARGRTGHWSVQHAISNFACALLLTHWLENIFCLVSSDGLDALRSEEKRLLSTIDRLIEETHLEGSLGPKDRYPSRIRRLAVAAVKLWAETCTGIQVFEIVHVIGETLSLVAESIEGRL</sequence>
<comment type="caution">
    <text evidence="9">The sequence shown here is derived from an EMBL/GenBank/DDBJ whole genome shotgun (WGS) entry which is preliminary data.</text>
</comment>
<dbReference type="AlphaFoldDB" id="A0A179FET1"/>
<feature type="compositionally biased region" description="Polar residues" evidence="7">
    <location>
        <begin position="8"/>
        <end position="23"/>
    </location>
</feature>
<keyword evidence="4" id="KW-0863">Zinc-finger</keyword>
<dbReference type="GO" id="GO:0000978">
    <property type="term" value="F:RNA polymerase II cis-regulatory region sequence-specific DNA binding"/>
    <property type="evidence" value="ECO:0007669"/>
    <property type="project" value="InterPro"/>
</dbReference>
<feature type="domain" description="Xylanolytic transcriptional activator regulatory" evidence="8">
    <location>
        <begin position="275"/>
        <end position="525"/>
    </location>
</feature>
<dbReference type="PANTHER" id="PTHR40626">
    <property type="entry name" value="MIP31509P"/>
    <property type="match status" value="1"/>
</dbReference>
<dbReference type="KEGG" id="pchm:VFPPC_05380"/>
<protein>
    <submittedName>
        <fullName evidence="9">Urea carboxylase</fullName>
    </submittedName>
</protein>
<dbReference type="PANTHER" id="PTHR40626:SF10">
    <property type="entry name" value="C2H2-TYPE DOMAIN-CONTAINING PROTEIN"/>
    <property type="match status" value="1"/>
</dbReference>
<evidence type="ECO:0000256" key="5">
    <source>
        <dbReference type="ARBA" id="ARBA00022833"/>
    </source>
</evidence>
<comment type="subcellular location">
    <subcellularLocation>
        <location evidence="1">Nucleus</location>
    </subcellularLocation>
</comment>
<dbReference type="STRING" id="1380566.A0A179FET1"/>
<evidence type="ECO:0000256" key="1">
    <source>
        <dbReference type="ARBA" id="ARBA00004123"/>
    </source>
</evidence>
<evidence type="ECO:0000256" key="7">
    <source>
        <dbReference type="SAM" id="MobiDB-lite"/>
    </source>
</evidence>
<dbReference type="GeneID" id="28848580"/>
<evidence type="ECO:0000259" key="8">
    <source>
        <dbReference type="Pfam" id="PF04082"/>
    </source>
</evidence>
<evidence type="ECO:0000256" key="4">
    <source>
        <dbReference type="ARBA" id="ARBA00022771"/>
    </source>
</evidence>